<dbReference type="Pfam" id="PF00708">
    <property type="entry name" value="Acylphosphatase"/>
    <property type="match status" value="1"/>
</dbReference>
<dbReference type="InterPro" id="IPR036046">
    <property type="entry name" value="Acylphosphatase-like_dom_sf"/>
</dbReference>
<reference evidence="2" key="1">
    <citation type="submission" date="2018-06" db="EMBL/GenBank/DDBJ databases">
        <authorList>
            <person name="Zhirakovskaya E."/>
        </authorList>
    </citation>
    <scope>NUCLEOTIDE SEQUENCE</scope>
</reference>
<dbReference type="PANTHER" id="PTHR47268">
    <property type="entry name" value="ACYLPHOSPHATASE"/>
    <property type="match status" value="1"/>
</dbReference>
<name>A0A3B0RHC5_9ZZZZ</name>
<dbReference type="SUPFAM" id="SSF54975">
    <property type="entry name" value="Acylphosphatase/BLUF domain-like"/>
    <property type="match status" value="1"/>
</dbReference>
<dbReference type="EC" id="3.6.1.7" evidence="2"/>
<feature type="domain" description="Acylphosphatase-like" evidence="1">
    <location>
        <begin position="8"/>
        <end position="94"/>
    </location>
</feature>
<protein>
    <submittedName>
        <fullName evidence="2">Acylphosphate phosphohydrolase, putative</fullName>
        <ecNumber evidence="2">3.6.1.7</ecNumber>
    </submittedName>
</protein>
<dbReference type="GO" id="GO:0003998">
    <property type="term" value="F:acylphosphatase activity"/>
    <property type="evidence" value="ECO:0007669"/>
    <property type="project" value="UniProtKB-EC"/>
</dbReference>
<dbReference type="Gene3D" id="3.30.70.100">
    <property type="match status" value="1"/>
</dbReference>
<evidence type="ECO:0000313" key="2">
    <source>
        <dbReference type="EMBL" id="VAV92450.1"/>
    </source>
</evidence>
<dbReference type="PRINTS" id="PR00112">
    <property type="entry name" value="ACYLPHPHTASE"/>
</dbReference>
<dbReference type="PROSITE" id="PS00151">
    <property type="entry name" value="ACYLPHOSPHATASE_2"/>
    <property type="match status" value="1"/>
</dbReference>
<sequence>MLEPGHKAVRLIITGRVQGVWYRGWAVEQAGLLALDGWVRNRADGTVEALIVGPESQVDRMITKCRQGPGLAKVSHMDIQPAMGITPRGFIQKPTVDIDERRGL</sequence>
<keyword evidence="2" id="KW-0378">Hydrolase</keyword>
<dbReference type="AlphaFoldDB" id="A0A3B0RHC5"/>
<accession>A0A3B0RHC5</accession>
<dbReference type="InterPro" id="IPR020456">
    <property type="entry name" value="Acylphosphatase"/>
</dbReference>
<dbReference type="PANTHER" id="PTHR47268:SF4">
    <property type="entry name" value="ACYLPHOSPHATASE"/>
    <property type="match status" value="1"/>
</dbReference>
<dbReference type="InterPro" id="IPR017968">
    <property type="entry name" value="Acylphosphatase_CS"/>
</dbReference>
<dbReference type="InterPro" id="IPR001792">
    <property type="entry name" value="Acylphosphatase-like_dom"/>
</dbReference>
<organism evidence="2">
    <name type="scientific">hydrothermal vent metagenome</name>
    <dbReference type="NCBI Taxonomy" id="652676"/>
    <lineage>
        <taxon>unclassified sequences</taxon>
        <taxon>metagenomes</taxon>
        <taxon>ecological metagenomes</taxon>
    </lineage>
</organism>
<evidence type="ECO:0000259" key="1">
    <source>
        <dbReference type="PROSITE" id="PS51160"/>
    </source>
</evidence>
<dbReference type="EMBL" id="UOEJ01000034">
    <property type="protein sequence ID" value="VAV92450.1"/>
    <property type="molecule type" value="Genomic_DNA"/>
</dbReference>
<dbReference type="PROSITE" id="PS51160">
    <property type="entry name" value="ACYLPHOSPHATASE_3"/>
    <property type="match status" value="1"/>
</dbReference>
<gene>
    <name evidence="2" type="ORF">MNBD_ALPHA01-598</name>
</gene>
<proteinExistence type="predicted"/>